<keyword evidence="2" id="KW-0663">Pyridoxal phosphate</keyword>
<evidence type="ECO:0000313" key="5">
    <source>
        <dbReference type="Proteomes" id="UP001424441"/>
    </source>
</evidence>
<dbReference type="PANTHER" id="PTHR42937:SF1">
    <property type="entry name" value="DIAMINOPROPIONATE AMMONIA-LYASE"/>
    <property type="match status" value="1"/>
</dbReference>
<dbReference type="SUPFAM" id="SSF53686">
    <property type="entry name" value="Tryptophan synthase beta subunit-like PLP-dependent enzymes"/>
    <property type="match status" value="1"/>
</dbReference>
<comment type="caution">
    <text evidence="4">The sequence shown here is derived from an EMBL/GenBank/DDBJ whole genome shotgun (WGS) entry which is preliminary data.</text>
</comment>
<proteinExistence type="predicted"/>
<evidence type="ECO:0000259" key="3">
    <source>
        <dbReference type="Pfam" id="PF00291"/>
    </source>
</evidence>
<dbReference type="EMBL" id="BAAADE010000003">
    <property type="protein sequence ID" value="GAA0604670.1"/>
    <property type="molecule type" value="Genomic_DNA"/>
</dbReference>
<feature type="domain" description="Tryptophan synthase beta chain-like PALP" evidence="3">
    <location>
        <begin position="42"/>
        <end position="357"/>
    </location>
</feature>
<dbReference type="RefSeq" id="WP_343805111.1">
    <property type="nucleotide sequence ID" value="NZ_BAAADE010000003.1"/>
</dbReference>
<dbReference type="Proteomes" id="UP001424441">
    <property type="component" value="Unassembled WGS sequence"/>
</dbReference>
<dbReference type="InterPro" id="IPR036052">
    <property type="entry name" value="TrpB-like_PALP_sf"/>
</dbReference>
<dbReference type="NCBIfam" id="TIGR01747">
    <property type="entry name" value="diampropi_NH3ly"/>
    <property type="match status" value="1"/>
</dbReference>
<evidence type="ECO:0000256" key="1">
    <source>
        <dbReference type="ARBA" id="ARBA00001933"/>
    </source>
</evidence>
<comment type="cofactor">
    <cofactor evidence="1">
        <name>pyridoxal 5'-phosphate</name>
        <dbReference type="ChEBI" id="CHEBI:597326"/>
    </cofactor>
</comment>
<dbReference type="PANTHER" id="PTHR42937">
    <property type="match status" value="1"/>
</dbReference>
<evidence type="ECO:0000313" key="4">
    <source>
        <dbReference type="EMBL" id="GAA0604670.1"/>
    </source>
</evidence>
<keyword evidence="5" id="KW-1185">Reference proteome</keyword>
<name>A0ABN1G5W6_9HYPH</name>
<sequence length="392" mass="42203">MTDIRLVENKSVQKGQKLDHGQSLIAGIAGVEEVKSFLSAFPDYQPTPLVELKNQAQSLGLDTVFFKDEGGRYGLSSFKALGGAYAVARVVHAYVEEKLGRKIAPSELTSDECKKVASELTICCATDGNHGRSVASGAQKYGCRCVIFLHENVTQGREDAIARFGAEIIRTKGNYDDSVAASFQMAEENGWTVISDFSRAGYTEIPGLVMQGYTLMLNEIWEQSVKDYSHIFIQAGVGGLAAVVAGFYLDKMGDKRPKLIVVEPLRANCLQRSAEAGHSLAMEPGEETIMAMLECYEPSLSAWEVLEKAADYYLAVEEDMAVKALKQLAHPVGDDKSLKIGESGASGLAGLLTAAADPAIMAKLGLKSDSRVLLIGTEGATDEALYQRLLAS</sequence>
<gene>
    <name evidence="4" type="ORF">GCM10008943_20290</name>
</gene>
<organism evidence="4 5">
    <name type="scientific">Paenochrobactrum glaciei</name>
    <dbReference type="NCBI Taxonomy" id="486407"/>
    <lineage>
        <taxon>Bacteria</taxon>
        <taxon>Pseudomonadati</taxon>
        <taxon>Pseudomonadota</taxon>
        <taxon>Alphaproteobacteria</taxon>
        <taxon>Hyphomicrobiales</taxon>
        <taxon>Brucellaceae</taxon>
        <taxon>Paenochrobactrum</taxon>
    </lineage>
</organism>
<dbReference type="Pfam" id="PF00291">
    <property type="entry name" value="PALP"/>
    <property type="match status" value="1"/>
</dbReference>
<accession>A0ABN1G5W6</accession>
<reference evidence="4 5" key="1">
    <citation type="journal article" date="2019" name="Int. J. Syst. Evol. Microbiol.">
        <title>The Global Catalogue of Microorganisms (GCM) 10K type strain sequencing project: providing services to taxonomists for standard genome sequencing and annotation.</title>
        <authorList>
            <consortium name="The Broad Institute Genomics Platform"/>
            <consortium name="The Broad Institute Genome Sequencing Center for Infectious Disease"/>
            <person name="Wu L."/>
            <person name="Ma J."/>
        </authorList>
    </citation>
    <scope>NUCLEOTIDE SEQUENCE [LARGE SCALE GENOMIC DNA]</scope>
    <source>
        <strain evidence="4 5">JCM 15115</strain>
    </source>
</reference>
<dbReference type="InterPro" id="IPR010081">
    <property type="entry name" value="DiNH2opropionate_NH3_lyase"/>
</dbReference>
<dbReference type="Gene3D" id="3.40.50.1100">
    <property type="match status" value="3"/>
</dbReference>
<dbReference type="InterPro" id="IPR001926">
    <property type="entry name" value="TrpB-like_PALP"/>
</dbReference>
<protein>
    <submittedName>
        <fullName evidence="4">Diaminopropionate ammonia-lyase</fullName>
    </submittedName>
</protein>
<evidence type="ECO:0000256" key="2">
    <source>
        <dbReference type="ARBA" id="ARBA00022898"/>
    </source>
</evidence>
<dbReference type="NCBIfam" id="NF006058">
    <property type="entry name" value="PRK08206.1"/>
    <property type="match status" value="1"/>
</dbReference>
<dbReference type="CDD" id="cd00640">
    <property type="entry name" value="Trp-synth-beta_II"/>
    <property type="match status" value="1"/>
</dbReference>